<keyword evidence="5" id="KW-0560">Oxidoreductase</keyword>
<organism evidence="7 8">
    <name type="scientific">Stachybotrys chlorohalonatus (strain IBT 40285)</name>
    <dbReference type="NCBI Taxonomy" id="1283841"/>
    <lineage>
        <taxon>Eukaryota</taxon>
        <taxon>Fungi</taxon>
        <taxon>Dikarya</taxon>
        <taxon>Ascomycota</taxon>
        <taxon>Pezizomycotina</taxon>
        <taxon>Sordariomycetes</taxon>
        <taxon>Hypocreomycetidae</taxon>
        <taxon>Hypocreales</taxon>
        <taxon>Stachybotryaceae</taxon>
        <taxon>Stachybotrys</taxon>
    </lineage>
</organism>
<dbReference type="AlphaFoldDB" id="A0A084QP77"/>
<dbReference type="EMBL" id="KL660560">
    <property type="protein sequence ID" value="KFA65762.1"/>
    <property type="molecule type" value="Genomic_DNA"/>
</dbReference>
<evidence type="ECO:0000256" key="5">
    <source>
        <dbReference type="ARBA" id="ARBA00023002"/>
    </source>
</evidence>
<feature type="domain" description="FAD-binding PCMH-type" evidence="6">
    <location>
        <begin position="56"/>
        <end position="240"/>
    </location>
</feature>
<evidence type="ECO:0000256" key="2">
    <source>
        <dbReference type="ARBA" id="ARBA00005466"/>
    </source>
</evidence>
<dbReference type="PANTHER" id="PTHR42973:SF39">
    <property type="entry name" value="FAD-BINDING PCMH-TYPE DOMAIN-CONTAINING PROTEIN"/>
    <property type="match status" value="1"/>
</dbReference>
<sequence>MGSLASKEEKSLVCVRDVLKTYDVPKSLVIVTDRYASDPQGWHRGYNIELEVSFAGVVVPDDYPSMKKIDIARRAMECAWKQRVKISAHGAGQSPINAGLGGGSRGMWGYEPLVISMMNFRDFEFEDGVATIGSGLTLGDVDEKLYWPHRRAIPLGSSPYVSFGGNTVLPNDSLLQGGVGPASRMWGLTSDQVLEMEVLLANGSVVIANDSVNQDLFWAMRGAGNSFGIVTKFKVKTYPAPEQVVQYTYSYTMGMGISFVDVLEEWLIMANDEHLDHRFSSQLVMKPGVAFITGTFYGSEAAYNASGIHAKVLKSPLLDEYKVSNWSSTQWHHHQEYLNILGFRKHASFYGRSQLLAKNEMPDRKSLERLLLLIGGPHQPWTNWYVVWETVGGAINLVRGDATAFPHRDKLVNFQAIAMGTPKMVNDVFKIFQNRVNRESRILMDRLQNTTNRNGSIPLAILPGWQEHRMNHQTALRAYWGTNIQLLEELKAKWDDGSWLDGFHKVRNWCNYRHSGKASSRPGYCEAYRGLGTGAITPTIRKLLGMDPW</sequence>
<evidence type="ECO:0000313" key="8">
    <source>
        <dbReference type="Proteomes" id="UP000028524"/>
    </source>
</evidence>
<name>A0A084QP77_STAC4</name>
<comment type="similarity">
    <text evidence="2">Belongs to the oxygen-dependent FAD-linked oxidoreductase family.</text>
</comment>
<dbReference type="STRING" id="1283841.A0A084QP77"/>
<dbReference type="InterPro" id="IPR050416">
    <property type="entry name" value="FAD-linked_Oxidoreductase"/>
</dbReference>
<dbReference type="PROSITE" id="PS51387">
    <property type="entry name" value="FAD_PCMH"/>
    <property type="match status" value="1"/>
</dbReference>
<dbReference type="InterPro" id="IPR006094">
    <property type="entry name" value="Oxid_FAD_bind_N"/>
</dbReference>
<evidence type="ECO:0000256" key="4">
    <source>
        <dbReference type="ARBA" id="ARBA00022827"/>
    </source>
</evidence>
<dbReference type="OrthoDB" id="415825at2759"/>
<reference evidence="7 8" key="1">
    <citation type="journal article" date="2014" name="BMC Genomics">
        <title>Comparative genome sequencing reveals chemotype-specific gene clusters in the toxigenic black mold Stachybotrys.</title>
        <authorList>
            <person name="Semeiks J."/>
            <person name="Borek D."/>
            <person name="Otwinowski Z."/>
            <person name="Grishin N.V."/>
        </authorList>
    </citation>
    <scope>NUCLEOTIDE SEQUENCE [LARGE SCALE GENOMIC DNA]</scope>
    <source>
        <strain evidence="7 8">IBT 40285</strain>
    </source>
</reference>
<dbReference type="GO" id="GO:0016491">
    <property type="term" value="F:oxidoreductase activity"/>
    <property type="evidence" value="ECO:0007669"/>
    <property type="project" value="UniProtKB-KW"/>
</dbReference>
<dbReference type="Gene3D" id="3.30.465.10">
    <property type="match status" value="1"/>
</dbReference>
<proteinExistence type="inferred from homology"/>
<protein>
    <recommendedName>
        <fullName evidence="6">FAD-binding PCMH-type domain-containing protein</fullName>
    </recommendedName>
</protein>
<dbReference type="PANTHER" id="PTHR42973">
    <property type="entry name" value="BINDING OXIDOREDUCTASE, PUTATIVE (AFU_ORTHOLOGUE AFUA_1G17690)-RELATED"/>
    <property type="match status" value="1"/>
</dbReference>
<keyword evidence="4" id="KW-0274">FAD</keyword>
<dbReference type="InterPro" id="IPR036318">
    <property type="entry name" value="FAD-bd_PCMH-like_sf"/>
</dbReference>
<dbReference type="GO" id="GO:0071949">
    <property type="term" value="F:FAD binding"/>
    <property type="evidence" value="ECO:0007669"/>
    <property type="project" value="InterPro"/>
</dbReference>
<dbReference type="OMA" id="KCAVEYD"/>
<comment type="cofactor">
    <cofactor evidence="1">
        <name>FAD</name>
        <dbReference type="ChEBI" id="CHEBI:57692"/>
    </cofactor>
</comment>
<dbReference type="Proteomes" id="UP000028524">
    <property type="component" value="Unassembled WGS sequence"/>
</dbReference>
<dbReference type="InParanoid" id="A0A084QP77"/>
<evidence type="ECO:0000313" key="7">
    <source>
        <dbReference type="EMBL" id="KFA65762.1"/>
    </source>
</evidence>
<dbReference type="Pfam" id="PF01565">
    <property type="entry name" value="FAD_binding_4"/>
    <property type="match status" value="1"/>
</dbReference>
<evidence type="ECO:0000259" key="6">
    <source>
        <dbReference type="PROSITE" id="PS51387"/>
    </source>
</evidence>
<keyword evidence="8" id="KW-1185">Reference proteome</keyword>
<dbReference type="SUPFAM" id="SSF56176">
    <property type="entry name" value="FAD-binding/transporter-associated domain-like"/>
    <property type="match status" value="1"/>
</dbReference>
<dbReference type="Gene3D" id="3.40.462.20">
    <property type="match status" value="1"/>
</dbReference>
<evidence type="ECO:0000256" key="3">
    <source>
        <dbReference type="ARBA" id="ARBA00022630"/>
    </source>
</evidence>
<keyword evidence="3" id="KW-0285">Flavoprotein</keyword>
<accession>A0A084QP77</accession>
<dbReference type="HOGENOM" id="CLU_018354_10_1_1"/>
<gene>
    <name evidence="7" type="ORF">S40285_07097</name>
</gene>
<dbReference type="InterPro" id="IPR016166">
    <property type="entry name" value="FAD-bd_PCMH"/>
</dbReference>
<dbReference type="InterPro" id="IPR016169">
    <property type="entry name" value="FAD-bd_PCMH_sub2"/>
</dbReference>
<evidence type="ECO:0000256" key="1">
    <source>
        <dbReference type="ARBA" id="ARBA00001974"/>
    </source>
</evidence>